<dbReference type="Proteomes" id="UP001139409">
    <property type="component" value="Unassembled WGS sequence"/>
</dbReference>
<evidence type="ECO:0000313" key="1">
    <source>
        <dbReference type="EMBL" id="MCA6078682.1"/>
    </source>
</evidence>
<protein>
    <submittedName>
        <fullName evidence="1">Uncharacterized protein</fullName>
    </submittedName>
</protein>
<gene>
    <name evidence="1" type="ORF">LDX50_27660</name>
</gene>
<reference evidence="1" key="1">
    <citation type="submission" date="2021-09" db="EMBL/GenBank/DDBJ databases">
        <title>Fulvivirga sp. isolated from coastal sediment.</title>
        <authorList>
            <person name="Yu H."/>
        </authorList>
    </citation>
    <scope>NUCLEOTIDE SEQUENCE</scope>
    <source>
        <strain evidence="1">1062</strain>
    </source>
</reference>
<accession>A0A9X1HY62</accession>
<evidence type="ECO:0000313" key="2">
    <source>
        <dbReference type="Proteomes" id="UP001139409"/>
    </source>
</evidence>
<dbReference type="PROSITE" id="PS51257">
    <property type="entry name" value="PROKAR_LIPOPROTEIN"/>
    <property type="match status" value="1"/>
</dbReference>
<dbReference type="AlphaFoldDB" id="A0A9X1HY62"/>
<organism evidence="1 2">
    <name type="scientific">Fulvivirga sedimenti</name>
    <dbReference type="NCBI Taxonomy" id="2879465"/>
    <lineage>
        <taxon>Bacteria</taxon>
        <taxon>Pseudomonadati</taxon>
        <taxon>Bacteroidota</taxon>
        <taxon>Cytophagia</taxon>
        <taxon>Cytophagales</taxon>
        <taxon>Fulvivirgaceae</taxon>
        <taxon>Fulvivirga</taxon>
    </lineage>
</organism>
<dbReference type="RefSeq" id="WP_225699535.1">
    <property type="nucleotide sequence ID" value="NZ_JAIXNE010000006.1"/>
</dbReference>
<keyword evidence="2" id="KW-1185">Reference proteome</keyword>
<dbReference type="EMBL" id="JAIXNE010000006">
    <property type="protein sequence ID" value="MCA6078682.1"/>
    <property type="molecule type" value="Genomic_DNA"/>
</dbReference>
<comment type="caution">
    <text evidence="1">The sequence shown here is derived from an EMBL/GenBank/DDBJ whole genome shotgun (WGS) entry which is preliminary data.</text>
</comment>
<proteinExistence type="predicted"/>
<name>A0A9X1HY62_9BACT</name>
<sequence length="190" mass="22007">MRLFTLLLLIVLAGCENLNPDVPTVFYNVDSLVNAQVNYLVEMRPEVVKTGEIREDAGESVVIPDSLQWTRELAIFRRADINKPRLREQYSVEEGSDKDGEWISYTAQREKNLPVRNLTIRYAGNRNQIRMLEALIKDVNPLYNSERLIQMSFDQIDGTSVLSSYFIQGGQRMKLRDTVEFDLTAKVRYR</sequence>